<reference evidence="10" key="1">
    <citation type="submission" date="2022-03" db="EMBL/GenBank/DDBJ databases">
        <authorList>
            <person name="Alioto T."/>
            <person name="Alioto T."/>
            <person name="Gomez Garrido J."/>
        </authorList>
    </citation>
    <scope>NUCLEOTIDE SEQUENCE</scope>
</reference>
<dbReference type="GO" id="GO:0050708">
    <property type="term" value="P:regulation of protein secretion"/>
    <property type="evidence" value="ECO:0007669"/>
    <property type="project" value="TreeGrafter"/>
</dbReference>
<dbReference type="Proteomes" id="UP001295444">
    <property type="component" value="Chromosome 07"/>
</dbReference>
<dbReference type="FunFam" id="1.20.1540.10:FF:000059">
    <property type="entry name" value="Rhomboid 5 homolog 2"/>
    <property type="match status" value="1"/>
</dbReference>
<feature type="compositionally biased region" description="Low complexity" evidence="7">
    <location>
        <begin position="396"/>
        <end position="412"/>
    </location>
</feature>
<feature type="compositionally biased region" description="Pro residues" evidence="7">
    <location>
        <begin position="360"/>
        <end position="387"/>
    </location>
</feature>
<dbReference type="Gene3D" id="1.20.1540.10">
    <property type="entry name" value="Rhomboid-like"/>
    <property type="match status" value="1"/>
</dbReference>
<feature type="compositionally biased region" description="Basic residues" evidence="7">
    <location>
        <begin position="280"/>
        <end position="297"/>
    </location>
</feature>
<dbReference type="EMBL" id="OW240918">
    <property type="protein sequence ID" value="CAH2306757.1"/>
    <property type="molecule type" value="Genomic_DNA"/>
</dbReference>
<dbReference type="PRINTS" id="PR01217">
    <property type="entry name" value="PRICHEXTENSN"/>
</dbReference>
<dbReference type="GO" id="GO:0042058">
    <property type="term" value="P:regulation of epidermal growth factor receptor signaling pathway"/>
    <property type="evidence" value="ECO:0007669"/>
    <property type="project" value="TreeGrafter"/>
</dbReference>
<dbReference type="GO" id="GO:0005789">
    <property type="term" value="C:endoplasmic reticulum membrane"/>
    <property type="evidence" value="ECO:0007669"/>
    <property type="project" value="UniProtKB-SubCell"/>
</dbReference>
<feature type="transmembrane region" description="Helical" evidence="8">
    <location>
        <begin position="100"/>
        <end position="121"/>
    </location>
</feature>
<feature type="compositionally biased region" description="Basic and acidic residues" evidence="7">
    <location>
        <begin position="197"/>
        <end position="207"/>
    </location>
</feature>
<evidence type="ECO:0000313" key="11">
    <source>
        <dbReference type="Proteomes" id="UP001295444"/>
    </source>
</evidence>
<sequence length="561" mass="63052">MVLGRGGGGTESFGCEITSREYCGFMKGYFHEEATLCSQIHCMDDVCGLLPFLNPEIPDQFYRLWLSLFLHAGILHCLVSVCFQMTILRDLEKLAGWHRISIIYILSGITGNLASSIFLPYRAEVGPAGSQFVGTYMSMERRNNIGPLFPVYGFIVLRQERPPKHLLHSCTGSLDILHLNRIIESSTIIKKIGVNMRGEEREKQERRPIHRNKRQERRTHYRNGEERTPYNRHALYRREEPIEIINRFQVLDEYEDQDFWKSKGKYRHKKEENPNTMTPFKRRRYSQTKRHKRRKTYAKKESPPPPPSTLPPSPSTLPPLQPPIPPLQPPSPISIHPNPPLQPPSPPSSTTQPSLFNHPAPSPSTYPLQPPSPHLHPPFLPLQPPSPLFNHPAPFPSTLIPSPTTQPPSSTTQNLPLQPPSPISIHPTPPPTTQPPSPSTLPPSPTTQPPSPSNPPPLSNHPASIKQVIAPLIKCTYSSEDSGLAWPQGCWLAWLGRRSVGDCVTFFLPPSHHHGLTLALPTQRMTPPPCDVTTLPRSRVRKGQGRSEEEQPESKSSAPES</sequence>
<keyword evidence="3 8" id="KW-0812">Transmembrane</keyword>
<feature type="compositionally biased region" description="Basic residues" evidence="7">
    <location>
        <begin position="208"/>
        <end position="221"/>
    </location>
</feature>
<evidence type="ECO:0000313" key="10">
    <source>
        <dbReference type="EMBL" id="CAH2306757.1"/>
    </source>
</evidence>
<organism evidence="10 11">
    <name type="scientific">Pelobates cultripes</name>
    <name type="common">Western spadefoot toad</name>
    <dbReference type="NCBI Taxonomy" id="61616"/>
    <lineage>
        <taxon>Eukaryota</taxon>
        <taxon>Metazoa</taxon>
        <taxon>Chordata</taxon>
        <taxon>Craniata</taxon>
        <taxon>Vertebrata</taxon>
        <taxon>Euteleostomi</taxon>
        <taxon>Amphibia</taxon>
        <taxon>Batrachia</taxon>
        <taxon>Anura</taxon>
        <taxon>Pelobatoidea</taxon>
        <taxon>Pelobatidae</taxon>
        <taxon>Pelobates</taxon>
    </lineage>
</organism>
<evidence type="ECO:0000259" key="9">
    <source>
        <dbReference type="Pfam" id="PF01694"/>
    </source>
</evidence>
<dbReference type="InterPro" id="IPR035952">
    <property type="entry name" value="Rhomboid-like_sf"/>
</dbReference>
<feature type="compositionally biased region" description="Pro residues" evidence="7">
    <location>
        <begin position="303"/>
        <end position="347"/>
    </location>
</feature>
<feature type="region of interest" description="Disordered" evidence="7">
    <location>
        <begin position="524"/>
        <end position="561"/>
    </location>
</feature>
<accession>A0AAD1WHY5</accession>
<dbReference type="InterPro" id="IPR022764">
    <property type="entry name" value="Peptidase_S54_rhomboid_dom"/>
</dbReference>
<name>A0AAD1WHY5_PELCU</name>
<evidence type="ECO:0000256" key="1">
    <source>
        <dbReference type="ARBA" id="ARBA00004477"/>
    </source>
</evidence>
<dbReference type="GO" id="GO:0004252">
    <property type="term" value="F:serine-type endopeptidase activity"/>
    <property type="evidence" value="ECO:0007669"/>
    <property type="project" value="InterPro"/>
</dbReference>
<keyword evidence="11" id="KW-1185">Reference proteome</keyword>
<evidence type="ECO:0000256" key="4">
    <source>
        <dbReference type="ARBA" id="ARBA00022824"/>
    </source>
</evidence>
<keyword evidence="5 8" id="KW-1133">Transmembrane helix</keyword>
<feature type="region of interest" description="Disordered" evidence="7">
    <location>
        <begin position="265"/>
        <end position="462"/>
    </location>
</feature>
<feature type="region of interest" description="Disordered" evidence="7">
    <location>
        <begin position="197"/>
        <end position="228"/>
    </location>
</feature>
<feature type="compositionally biased region" description="Pro residues" evidence="7">
    <location>
        <begin position="417"/>
        <end position="459"/>
    </location>
</feature>
<comment type="subcellular location">
    <subcellularLocation>
        <location evidence="1">Endoplasmic reticulum membrane</location>
        <topology evidence="1">Multi-pass membrane protein</topology>
    </subcellularLocation>
</comment>
<evidence type="ECO:0000256" key="6">
    <source>
        <dbReference type="ARBA" id="ARBA00023136"/>
    </source>
</evidence>
<dbReference type="Pfam" id="PF01694">
    <property type="entry name" value="Rhomboid"/>
    <property type="match status" value="1"/>
</dbReference>
<evidence type="ECO:0000256" key="2">
    <source>
        <dbReference type="ARBA" id="ARBA00009045"/>
    </source>
</evidence>
<dbReference type="PANTHER" id="PTHR45965">
    <property type="entry name" value="INACTIVE RHOMBOID PROTEIN"/>
    <property type="match status" value="1"/>
</dbReference>
<protein>
    <submittedName>
        <fullName evidence="10">Inactive rhomboid 1 isoform X4</fullName>
    </submittedName>
</protein>
<feature type="transmembrane region" description="Helical" evidence="8">
    <location>
        <begin position="64"/>
        <end position="88"/>
    </location>
</feature>
<evidence type="ECO:0000256" key="8">
    <source>
        <dbReference type="SAM" id="Phobius"/>
    </source>
</evidence>
<feature type="domain" description="Peptidase S54 rhomboid" evidence="9">
    <location>
        <begin position="59"/>
        <end position="132"/>
    </location>
</feature>
<dbReference type="SUPFAM" id="SSF144091">
    <property type="entry name" value="Rhomboid-like"/>
    <property type="match status" value="1"/>
</dbReference>
<dbReference type="InterPro" id="IPR051512">
    <property type="entry name" value="Inactive_Rhomboid"/>
</dbReference>
<dbReference type="PANTHER" id="PTHR45965:SF4">
    <property type="entry name" value="INACTIVE RHOMBOID PROTEIN 1"/>
    <property type="match status" value="1"/>
</dbReference>
<gene>
    <name evidence="10" type="ORF">PECUL_23A037684</name>
</gene>
<proteinExistence type="inferred from homology"/>
<keyword evidence="4" id="KW-0256">Endoplasmic reticulum</keyword>
<evidence type="ECO:0000256" key="5">
    <source>
        <dbReference type="ARBA" id="ARBA00022989"/>
    </source>
</evidence>
<evidence type="ECO:0000256" key="3">
    <source>
        <dbReference type="ARBA" id="ARBA00022692"/>
    </source>
</evidence>
<evidence type="ECO:0000256" key="7">
    <source>
        <dbReference type="SAM" id="MobiDB-lite"/>
    </source>
</evidence>
<keyword evidence="6 8" id="KW-0472">Membrane</keyword>
<comment type="similarity">
    <text evidence="2">Belongs to the peptidase S54 family.</text>
</comment>
<dbReference type="AlphaFoldDB" id="A0AAD1WHY5"/>